<reference evidence="2" key="1">
    <citation type="journal article" date="2019" name="Int. J. Syst. Evol. Microbiol.">
        <title>The Global Catalogue of Microorganisms (GCM) 10K type strain sequencing project: providing services to taxonomists for standard genome sequencing and annotation.</title>
        <authorList>
            <consortium name="The Broad Institute Genomics Platform"/>
            <consortium name="The Broad Institute Genome Sequencing Center for Infectious Disease"/>
            <person name="Wu L."/>
            <person name="Ma J."/>
        </authorList>
    </citation>
    <scope>NUCLEOTIDE SEQUENCE [LARGE SCALE GENOMIC DNA]</scope>
    <source>
        <strain evidence="2">CGMCC 4.7330</strain>
    </source>
</reference>
<dbReference type="EMBL" id="JBHSAX010000034">
    <property type="protein sequence ID" value="MFC3966499.1"/>
    <property type="molecule type" value="Genomic_DNA"/>
</dbReference>
<comment type="caution">
    <text evidence="1">The sequence shown here is derived from an EMBL/GenBank/DDBJ whole genome shotgun (WGS) entry which is preliminary data.</text>
</comment>
<protein>
    <submittedName>
        <fullName evidence="1">Uncharacterized protein</fullName>
    </submittedName>
</protein>
<proteinExistence type="predicted"/>
<name>A0ABV8E3P0_9NOCA</name>
<dbReference type="RefSeq" id="WP_378617334.1">
    <property type="nucleotide sequence ID" value="NZ_JBHSAX010000034.1"/>
</dbReference>
<gene>
    <name evidence="1" type="ORF">ACFO0B_31330</name>
</gene>
<organism evidence="1 2">
    <name type="scientific">Nocardia jiangsuensis</name>
    <dbReference type="NCBI Taxonomy" id="1691563"/>
    <lineage>
        <taxon>Bacteria</taxon>
        <taxon>Bacillati</taxon>
        <taxon>Actinomycetota</taxon>
        <taxon>Actinomycetes</taxon>
        <taxon>Mycobacteriales</taxon>
        <taxon>Nocardiaceae</taxon>
        <taxon>Nocardia</taxon>
    </lineage>
</organism>
<keyword evidence="2" id="KW-1185">Reference proteome</keyword>
<evidence type="ECO:0000313" key="2">
    <source>
        <dbReference type="Proteomes" id="UP001595696"/>
    </source>
</evidence>
<evidence type="ECO:0000313" key="1">
    <source>
        <dbReference type="EMBL" id="MFC3966499.1"/>
    </source>
</evidence>
<sequence length="136" mass="14641">MYITPTPAVLASALHKVFADSAQAPDSLALWLDIAAEAARELSMPVMAPVIPWVPVFLHYRLYRTEGEFFPLTGSVRITTGPLIGNTFADPDSAARAVVDATPAPVADRMRKMSPLWRFRPTATTATLPAAAPVIP</sequence>
<dbReference type="Proteomes" id="UP001595696">
    <property type="component" value="Unassembled WGS sequence"/>
</dbReference>
<accession>A0ABV8E3P0</accession>